<accession>A0AAQ3U0Q0</accession>
<evidence type="ECO:0000313" key="3">
    <source>
        <dbReference type="EMBL" id="WVZ80765.1"/>
    </source>
</evidence>
<dbReference type="EMBL" id="CP144750">
    <property type="protein sequence ID" value="WVZ80765.1"/>
    <property type="molecule type" value="Genomic_DNA"/>
</dbReference>
<name>A0AAQ3U0Q0_PASNO</name>
<dbReference type="CDD" id="cd09272">
    <property type="entry name" value="RNase_HI_RT_Ty1"/>
    <property type="match status" value="1"/>
</dbReference>
<dbReference type="InterPro" id="IPR013103">
    <property type="entry name" value="RVT_2"/>
</dbReference>
<feature type="domain" description="Reverse transcriptase Ty1/copia-type" evidence="2">
    <location>
        <begin position="240"/>
        <end position="468"/>
    </location>
</feature>
<keyword evidence="4" id="KW-1185">Reference proteome</keyword>
<dbReference type="PANTHER" id="PTHR11439">
    <property type="entry name" value="GAG-POL-RELATED RETROTRANSPOSON"/>
    <property type="match status" value="1"/>
</dbReference>
<evidence type="ECO:0000256" key="1">
    <source>
        <dbReference type="SAM" id="MobiDB-lite"/>
    </source>
</evidence>
<dbReference type="Pfam" id="PF07727">
    <property type="entry name" value="RVT_2"/>
    <property type="match status" value="1"/>
</dbReference>
<feature type="region of interest" description="Disordered" evidence="1">
    <location>
        <begin position="649"/>
        <end position="707"/>
    </location>
</feature>
<dbReference type="AlphaFoldDB" id="A0AAQ3U0Q0"/>
<dbReference type="Proteomes" id="UP001341281">
    <property type="component" value="Chromosome 06"/>
</dbReference>
<proteinExistence type="predicted"/>
<sequence length="707" mass="80558">MSLNYSCNKVILSLNRLRQATPDQNRIFGCRWCSSLNPMSTKEYITFGNNGQGNVLGVASVRLSAKLSLRKAAFVRSLGFNVVFVLQLLKEGFEVRFKKGASHVLDAKDNLVCRLLPYGLAFKNDVVECKNRMLAEMAQMTLDEYRTPRRFSVEAVMMRKTPPSLKMRNVQKILVMQEPLHRLPLLPPLLPALKMKEDPCLRLPLHSPNCKLKQRLVPLRTHGSLVNAMHEELKNFERNYVWDLVERPPNWPIGTKWVFKNKQGENGMVVRNKARLKEGIDYEETFAPVARLETIRILLAFVASKGFRLQQMEVKSAFLNGYRKEKVDMRQPPDFESAKFPDRVYKLRKALYGLNQAPRAWYARLKSGFLIVLIYVDKTLFLLSRGGDTLIVPIYVDDIILGGSSHALLSKFAEQISTEFEMSLMGELQFFLRLQIKQSPEGTFVHQAEYTNDILKKFDMAHRYPMGINTALDADEEEDAVDKKEYRGMIGSFLYLTATRPDIQFVVCLCAHFQASPWTSHRKVVKHIFRYLKFTPKLGIWFSSASSLSLRGFLVADFVGCRIECSSLISWSSCKQSSIATSTTKAEYVAASSCCSQLLWMKATLSDFALRFGRIPLFDTTKQRICASDVVDAHTSSTTVDPEVLAAAVPHRQLRSPPPPTQPNRRPPPPDRWRHRRRSQPPATSAWPAAGPRPSFLSLEVEKKTRR</sequence>
<protein>
    <recommendedName>
        <fullName evidence="2">Reverse transcriptase Ty1/copia-type domain-containing protein</fullName>
    </recommendedName>
</protein>
<evidence type="ECO:0000259" key="2">
    <source>
        <dbReference type="Pfam" id="PF07727"/>
    </source>
</evidence>
<feature type="compositionally biased region" description="Pro residues" evidence="1">
    <location>
        <begin position="656"/>
        <end position="667"/>
    </location>
</feature>
<gene>
    <name evidence="3" type="ORF">U9M48_028218</name>
</gene>
<reference evidence="3 4" key="1">
    <citation type="submission" date="2024-02" db="EMBL/GenBank/DDBJ databases">
        <title>High-quality chromosome-scale genome assembly of Pensacola bahiagrass (Paspalum notatum Flugge var. saurae).</title>
        <authorList>
            <person name="Vega J.M."/>
            <person name="Podio M."/>
            <person name="Orjuela J."/>
            <person name="Siena L.A."/>
            <person name="Pessino S.C."/>
            <person name="Combes M.C."/>
            <person name="Mariac C."/>
            <person name="Albertini E."/>
            <person name="Pupilli F."/>
            <person name="Ortiz J.P.A."/>
            <person name="Leblanc O."/>
        </authorList>
    </citation>
    <scope>NUCLEOTIDE SEQUENCE [LARGE SCALE GENOMIC DNA]</scope>
    <source>
        <strain evidence="3">R1</strain>
        <tissue evidence="3">Leaf</tissue>
    </source>
</reference>
<dbReference type="SUPFAM" id="SSF56672">
    <property type="entry name" value="DNA/RNA polymerases"/>
    <property type="match status" value="1"/>
</dbReference>
<organism evidence="3 4">
    <name type="scientific">Paspalum notatum var. saurae</name>
    <dbReference type="NCBI Taxonomy" id="547442"/>
    <lineage>
        <taxon>Eukaryota</taxon>
        <taxon>Viridiplantae</taxon>
        <taxon>Streptophyta</taxon>
        <taxon>Embryophyta</taxon>
        <taxon>Tracheophyta</taxon>
        <taxon>Spermatophyta</taxon>
        <taxon>Magnoliopsida</taxon>
        <taxon>Liliopsida</taxon>
        <taxon>Poales</taxon>
        <taxon>Poaceae</taxon>
        <taxon>PACMAD clade</taxon>
        <taxon>Panicoideae</taxon>
        <taxon>Andropogonodae</taxon>
        <taxon>Paspaleae</taxon>
        <taxon>Paspalinae</taxon>
        <taxon>Paspalum</taxon>
    </lineage>
</organism>
<evidence type="ECO:0000313" key="4">
    <source>
        <dbReference type="Proteomes" id="UP001341281"/>
    </source>
</evidence>
<dbReference type="InterPro" id="IPR043502">
    <property type="entry name" value="DNA/RNA_pol_sf"/>
</dbReference>
<dbReference type="PANTHER" id="PTHR11439:SF483">
    <property type="entry name" value="PEPTIDE SYNTHASE GLIP-LIKE, PUTATIVE (AFU_ORTHOLOGUE AFUA_3G12920)-RELATED"/>
    <property type="match status" value="1"/>
</dbReference>